<keyword evidence="1" id="KW-1133">Transmembrane helix</keyword>
<protein>
    <submittedName>
        <fullName evidence="2">Uncharacterized protein</fullName>
    </submittedName>
</protein>
<dbReference type="Proteomes" id="UP000199385">
    <property type="component" value="Chromosome I"/>
</dbReference>
<dbReference type="OrthoDB" id="3405064at2"/>
<dbReference type="EMBL" id="LT594323">
    <property type="protein sequence ID" value="SBT41082.1"/>
    <property type="molecule type" value="Genomic_DNA"/>
</dbReference>
<sequence>MRADNGNRWPDSGDVEPPQRVPLRLRDKLILALLAAGCATAIGVLVAWATGDTSGIVADKRVVQKTVCRDGCRLETCHQITYVTDDGHRRELCVPPGRYDAIDLGDRISG</sequence>
<gene>
    <name evidence="2" type="ORF">GA0070611_1491</name>
</gene>
<dbReference type="AlphaFoldDB" id="A0A1A8ZB68"/>
<evidence type="ECO:0000313" key="2">
    <source>
        <dbReference type="EMBL" id="SBT41082.1"/>
    </source>
</evidence>
<dbReference type="RefSeq" id="WP_091659683.1">
    <property type="nucleotide sequence ID" value="NZ_LT594323.1"/>
</dbReference>
<feature type="transmembrane region" description="Helical" evidence="1">
    <location>
        <begin position="29"/>
        <end position="49"/>
    </location>
</feature>
<keyword evidence="3" id="KW-1185">Reference proteome</keyword>
<keyword evidence="1" id="KW-0812">Transmembrane</keyword>
<evidence type="ECO:0000256" key="1">
    <source>
        <dbReference type="SAM" id="Phobius"/>
    </source>
</evidence>
<evidence type="ECO:0000313" key="3">
    <source>
        <dbReference type="Proteomes" id="UP000199385"/>
    </source>
</evidence>
<dbReference type="PATRIC" id="fig|261654.4.peg.1518"/>
<reference evidence="3" key="1">
    <citation type="submission" date="2016-06" db="EMBL/GenBank/DDBJ databases">
        <authorList>
            <person name="Varghese N."/>
            <person name="Submissions Spin"/>
        </authorList>
    </citation>
    <scope>NUCLEOTIDE SEQUENCE [LARGE SCALE GENOMIC DNA]</scope>
    <source>
        <strain evidence="3">DSM 44815</strain>
    </source>
</reference>
<accession>A0A1A8ZB68</accession>
<keyword evidence="1" id="KW-0472">Membrane</keyword>
<proteinExistence type="predicted"/>
<name>A0A1A8ZB68_9ACTN</name>
<organism evidence="2 3">
    <name type="scientific">Micromonospora auratinigra</name>
    <dbReference type="NCBI Taxonomy" id="261654"/>
    <lineage>
        <taxon>Bacteria</taxon>
        <taxon>Bacillati</taxon>
        <taxon>Actinomycetota</taxon>
        <taxon>Actinomycetes</taxon>
        <taxon>Micromonosporales</taxon>
        <taxon>Micromonosporaceae</taxon>
        <taxon>Micromonospora</taxon>
    </lineage>
</organism>